<sequence>MHNGIFTAMTSGGTTKSAVPGAVAPDGGWGWIIVLASFMIHFIMDGITYSMGEVFLHPMRSRLGEGRGLVSGIFGVLPAITLGVGPIATIFVNTYGCRLVTIVGASIAAVGFLASYFWANIWFYYLTIAIVGGIGFGMIYLPAIVSVGYYFEAKRSFAMGIAVCGSGLGTLVFPLIMPYVINKPLWFDYDGALLLEAGIISICIIFGALMVPLATETSEIRRREKKARAEQKRLALNSGTITNNPFDEQQSQLLPKGKESEIALRTISPNTRESTAVVPSEQQFSSDDVEQPASPYRNDLTQKIRPEDDTADPSVVLSRKDALYQGSLPNIPLYNENADEYHNQIITTTSDVVNKPRVKKSFFAQIAEQIDLNLLKDAAFALFAISNFLTSLGFNVPYNFANDLATDANVPEDKRNWIIMTIGIANCFGRVVIGFLGDRSWVNRLALYNSTLIIAGVATMAAPFCTSLVYTHMVYAALFGFFSGGYVGLTSILVVDLVGVHKLSDAFGTLLLFQGVAVAIGTPICGTMRDFFTGSERPYLWPYLIFGGSILISGLILFAIPLIQKRKENRQKLTKQQLDMGVRSYSKQNLSVPEQQQQL</sequence>
<feature type="transmembrane region" description="Helical" evidence="3">
    <location>
        <begin position="124"/>
        <end position="150"/>
    </location>
</feature>
<dbReference type="PANTHER" id="PTHR11360:SF284">
    <property type="entry name" value="EG:103B4.3 PROTEIN-RELATED"/>
    <property type="match status" value="1"/>
</dbReference>
<feature type="domain" description="Major facilitator superfamily (MFS) profile" evidence="4">
    <location>
        <begin position="379"/>
        <end position="599"/>
    </location>
</feature>
<feature type="transmembrane region" description="Helical" evidence="3">
    <location>
        <begin position="541"/>
        <end position="563"/>
    </location>
</feature>
<dbReference type="InterPro" id="IPR036259">
    <property type="entry name" value="MFS_trans_sf"/>
</dbReference>
<dbReference type="Proteomes" id="UP000663852">
    <property type="component" value="Unassembled WGS sequence"/>
</dbReference>
<dbReference type="AlphaFoldDB" id="A0A815BML2"/>
<dbReference type="GO" id="GO:0016020">
    <property type="term" value="C:membrane"/>
    <property type="evidence" value="ECO:0007669"/>
    <property type="project" value="UniProtKB-SubCell"/>
</dbReference>
<comment type="subcellular location">
    <subcellularLocation>
        <location evidence="1">Membrane</location>
        <topology evidence="1">Multi-pass membrane protein</topology>
    </subcellularLocation>
</comment>
<dbReference type="Gene3D" id="1.20.1250.20">
    <property type="entry name" value="MFS general substrate transporter like domains"/>
    <property type="match status" value="2"/>
</dbReference>
<feature type="transmembrane region" description="Helical" evidence="3">
    <location>
        <begin position="99"/>
        <end position="118"/>
    </location>
</feature>
<comment type="caution">
    <text evidence="5">The sequence shown here is derived from an EMBL/GenBank/DDBJ whole genome shotgun (WGS) entry which is preliminary data.</text>
</comment>
<feature type="transmembrane region" description="Helical" evidence="3">
    <location>
        <begin position="157"/>
        <end position="181"/>
    </location>
</feature>
<dbReference type="PANTHER" id="PTHR11360">
    <property type="entry name" value="MONOCARBOXYLATE TRANSPORTER"/>
    <property type="match status" value="1"/>
</dbReference>
<accession>A0A815BML2</accession>
<feature type="transmembrane region" description="Helical" evidence="3">
    <location>
        <begin position="510"/>
        <end position="529"/>
    </location>
</feature>
<dbReference type="PROSITE" id="PS50850">
    <property type="entry name" value="MFS"/>
    <property type="match status" value="1"/>
</dbReference>
<feature type="transmembrane region" description="Helical" evidence="3">
    <location>
        <begin position="476"/>
        <end position="498"/>
    </location>
</feature>
<feature type="region of interest" description="Disordered" evidence="2">
    <location>
        <begin position="268"/>
        <end position="312"/>
    </location>
</feature>
<feature type="transmembrane region" description="Helical" evidence="3">
    <location>
        <begin position="29"/>
        <end position="49"/>
    </location>
</feature>
<dbReference type="InterPro" id="IPR050327">
    <property type="entry name" value="Proton-linked_MCT"/>
</dbReference>
<gene>
    <name evidence="5" type="ORF">EDS130_LOCUS29103</name>
</gene>
<dbReference type="CDD" id="cd17352">
    <property type="entry name" value="MFS_MCT_SLC16"/>
    <property type="match status" value="1"/>
</dbReference>
<protein>
    <recommendedName>
        <fullName evidence="4">Major facilitator superfamily (MFS) profile domain-containing protein</fullName>
    </recommendedName>
</protein>
<dbReference type="InterPro" id="IPR020846">
    <property type="entry name" value="MFS_dom"/>
</dbReference>
<organism evidence="5 6">
    <name type="scientific">Adineta ricciae</name>
    <name type="common">Rotifer</name>
    <dbReference type="NCBI Taxonomy" id="249248"/>
    <lineage>
        <taxon>Eukaryota</taxon>
        <taxon>Metazoa</taxon>
        <taxon>Spiralia</taxon>
        <taxon>Gnathifera</taxon>
        <taxon>Rotifera</taxon>
        <taxon>Eurotatoria</taxon>
        <taxon>Bdelloidea</taxon>
        <taxon>Adinetida</taxon>
        <taxon>Adinetidae</taxon>
        <taxon>Adineta</taxon>
    </lineage>
</organism>
<feature type="transmembrane region" description="Helical" evidence="3">
    <location>
        <begin position="448"/>
        <end position="470"/>
    </location>
</feature>
<feature type="transmembrane region" description="Helical" evidence="3">
    <location>
        <begin position="69"/>
        <end position="92"/>
    </location>
</feature>
<keyword evidence="3" id="KW-1133">Transmembrane helix</keyword>
<name>A0A815BML2_ADIRI</name>
<evidence type="ECO:0000313" key="6">
    <source>
        <dbReference type="Proteomes" id="UP000663852"/>
    </source>
</evidence>
<feature type="transmembrane region" description="Helical" evidence="3">
    <location>
        <begin position="417"/>
        <end position="436"/>
    </location>
</feature>
<evidence type="ECO:0000256" key="2">
    <source>
        <dbReference type="SAM" id="MobiDB-lite"/>
    </source>
</evidence>
<keyword evidence="3" id="KW-0812">Transmembrane</keyword>
<proteinExistence type="predicted"/>
<evidence type="ECO:0000259" key="4">
    <source>
        <dbReference type="PROSITE" id="PS50850"/>
    </source>
</evidence>
<evidence type="ECO:0000313" key="5">
    <source>
        <dbReference type="EMBL" id="CAF1272413.1"/>
    </source>
</evidence>
<feature type="transmembrane region" description="Helical" evidence="3">
    <location>
        <begin position="378"/>
        <end position="397"/>
    </location>
</feature>
<dbReference type="EMBL" id="CAJNOJ010000194">
    <property type="protein sequence ID" value="CAF1272413.1"/>
    <property type="molecule type" value="Genomic_DNA"/>
</dbReference>
<reference evidence="5" key="1">
    <citation type="submission" date="2021-02" db="EMBL/GenBank/DDBJ databases">
        <authorList>
            <person name="Nowell W R."/>
        </authorList>
    </citation>
    <scope>NUCLEOTIDE SEQUENCE</scope>
</reference>
<dbReference type="GO" id="GO:0008028">
    <property type="term" value="F:monocarboxylic acid transmembrane transporter activity"/>
    <property type="evidence" value="ECO:0007669"/>
    <property type="project" value="TreeGrafter"/>
</dbReference>
<dbReference type="SUPFAM" id="SSF103473">
    <property type="entry name" value="MFS general substrate transporter"/>
    <property type="match status" value="1"/>
</dbReference>
<evidence type="ECO:0000256" key="1">
    <source>
        <dbReference type="ARBA" id="ARBA00004141"/>
    </source>
</evidence>
<evidence type="ECO:0000256" key="3">
    <source>
        <dbReference type="SAM" id="Phobius"/>
    </source>
</evidence>
<dbReference type="InterPro" id="IPR011701">
    <property type="entry name" value="MFS"/>
</dbReference>
<feature type="transmembrane region" description="Helical" evidence="3">
    <location>
        <begin position="193"/>
        <end position="215"/>
    </location>
</feature>
<dbReference type="Pfam" id="PF07690">
    <property type="entry name" value="MFS_1"/>
    <property type="match status" value="2"/>
</dbReference>
<dbReference type="OrthoDB" id="6499973at2759"/>
<keyword evidence="3" id="KW-0472">Membrane</keyword>